<accession>A0A2U2BIG5</accession>
<protein>
    <recommendedName>
        <fullName evidence="2">adenosylhomocysteine nucleosidase</fullName>
        <ecNumber evidence="2">3.2.2.9</ecNumber>
    </recommendedName>
</protein>
<comment type="caution">
    <text evidence="7">The sequence shown here is derived from an EMBL/GenBank/DDBJ whole genome shotgun (WGS) entry which is preliminary data.</text>
</comment>
<evidence type="ECO:0000256" key="4">
    <source>
        <dbReference type="ARBA" id="ARBA00022801"/>
    </source>
</evidence>
<dbReference type="RefSeq" id="WP_109089155.1">
    <property type="nucleotide sequence ID" value="NZ_QEXO01000003.1"/>
</dbReference>
<evidence type="ECO:0000259" key="6">
    <source>
        <dbReference type="Pfam" id="PF01048"/>
    </source>
</evidence>
<dbReference type="GO" id="GO:0008782">
    <property type="term" value="F:adenosylhomocysteine nucleosidase activity"/>
    <property type="evidence" value="ECO:0007669"/>
    <property type="project" value="UniProtKB-EC"/>
</dbReference>
<dbReference type="NCBIfam" id="TIGR01704">
    <property type="entry name" value="MTA_SAH-Nsdase"/>
    <property type="match status" value="1"/>
</dbReference>
<dbReference type="InterPro" id="IPR010049">
    <property type="entry name" value="MTA_SAH_Nsdase"/>
</dbReference>
<keyword evidence="5" id="KW-0486">Methionine biosynthesis</keyword>
<dbReference type="InterPro" id="IPR000845">
    <property type="entry name" value="Nucleoside_phosphorylase_d"/>
</dbReference>
<dbReference type="SUPFAM" id="SSF53167">
    <property type="entry name" value="Purine and uridine phosphorylases"/>
    <property type="match status" value="1"/>
</dbReference>
<evidence type="ECO:0000256" key="3">
    <source>
        <dbReference type="ARBA" id="ARBA00022605"/>
    </source>
</evidence>
<keyword evidence="4" id="KW-0378">Hydrolase</keyword>
<organism evidence="7 8">
    <name type="scientific">Alcaligenes faecalis</name>
    <dbReference type="NCBI Taxonomy" id="511"/>
    <lineage>
        <taxon>Bacteria</taxon>
        <taxon>Pseudomonadati</taxon>
        <taxon>Pseudomonadota</taxon>
        <taxon>Betaproteobacteria</taxon>
        <taxon>Burkholderiales</taxon>
        <taxon>Alcaligenaceae</taxon>
        <taxon>Alcaligenes</taxon>
    </lineage>
</organism>
<dbReference type="NCBIfam" id="NF004079">
    <property type="entry name" value="PRK05584.1"/>
    <property type="match status" value="1"/>
</dbReference>
<dbReference type="GO" id="GO:0019509">
    <property type="term" value="P:L-methionine salvage from methylthioadenosine"/>
    <property type="evidence" value="ECO:0007669"/>
    <property type="project" value="UniProtKB-UniPathway"/>
</dbReference>
<comment type="pathway">
    <text evidence="1">Amino-acid biosynthesis; L-methionine biosynthesis via salvage pathway; S-methyl-5-thio-alpha-D-ribose 1-phosphate from S-methyl-5'-thioadenosine (hydrolase route): step 1/2.</text>
</comment>
<gene>
    <name evidence="7" type="ORF">DF183_11630</name>
</gene>
<dbReference type="InterPro" id="IPR035994">
    <property type="entry name" value="Nucleoside_phosphorylase_sf"/>
</dbReference>
<feature type="domain" description="Nucleoside phosphorylase" evidence="6">
    <location>
        <begin position="3"/>
        <end position="228"/>
    </location>
</feature>
<dbReference type="UniPathway" id="UPA00904">
    <property type="reaction ID" value="UER00871"/>
</dbReference>
<dbReference type="GO" id="GO:0005829">
    <property type="term" value="C:cytosol"/>
    <property type="evidence" value="ECO:0007669"/>
    <property type="project" value="TreeGrafter"/>
</dbReference>
<dbReference type="GO" id="GO:0009164">
    <property type="term" value="P:nucleoside catabolic process"/>
    <property type="evidence" value="ECO:0007669"/>
    <property type="project" value="InterPro"/>
</dbReference>
<keyword evidence="3" id="KW-0028">Amino-acid biosynthesis</keyword>
<dbReference type="AlphaFoldDB" id="A0A2U2BIG5"/>
<sequence length="231" mass="24723">MSTLGIIVAMREELEIVLERLQEPQTIQRAGMDFHRGSYLGKPVVAVVCGVGKVNAAACTQMLISEFAVGSIINIGIAGAVEPSIRPGDIVIADTLVQHDVELQALGLAPGQVFRLDTFDFPADPTLLTIAQTAAEQIEGHQVHTGRIVTGDQFIACNDKIQWLSATFNALACEMESGAIAQVCYLNTVPFVCIRSISDNANSEAHMDFDTFLPIAVNNASTLLHAMVPSC</sequence>
<name>A0A2U2BIG5_ALCFA</name>
<reference evidence="7 8" key="2">
    <citation type="submission" date="2018-05" db="EMBL/GenBank/DDBJ databases">
        <authorList>
            <person name="Lanie J.A."/>
            <person name="Ng W.-L."/>
            <person name="Kazmierczak K.M."/>
            <person name="Andrzejewski T.M."/>
            <person name="Davidsen T.M."/>
            <person name="Wayne K.J."/>
            <person name="Tettelin H."/>
            <person name="Glass J.I."/>
            <person name="Rusch D."/>
            <person name="Podicherti R."/>
            <person name="Tsui H.-C.T."/>
            <person name="Winkler M.E."/>
        </authorList>
    </citation>
    <scope>NUCLEOTIDE SEQUENCE [LARGE SCALE GENOMIC DNA]</scope>
    <source>
        <strain evidence="7 8">YBY</strain>
    </source>
</reference>
<dbReference type="Proteomes" id="UP000245216">
    <property type="component" value="Unassembled WGS sequence"/>
</dbReference>
<proteinExistence type="predicted"/>
<dbReference type="GO" id="GO:0019284">
    <property type="term" value="P:L-methionine salvage from S-adenosylmethionine"/>
    <property type="evidence" value="ECO:0007669"/>
    <property type="project" value="TreeGrafter"/>
</dbReference>
<evidence type="ECO:0000256" key="5">
    <source>
        <dbReference type="ARBA" id="ARBA00023167"/>
    </source>
</evidence>
<dbReference type="GO" id="GO:0008930">
    <property type="term" value="F:methylthioadenosine nucleosidase activity"/>
    <property type="evidence" value="ECO:0007669"/>
    <property type="project" value="InterPro"/>
</dbReference>
<dbReference type="CDD" id="cd09008">
    <property type="entry name" value="MTAN"/>
    <property type="match status" value="1"/>
</dbReference>
<evidence type="ECO:0000313" key="8">
    <source>
        <dbReference type="Proteomes" id="UP000245216"/>
    </source>
</evidence>
<dbReference type="PANTHER" id="PTHR46832">
    <property type="entry name" value="5'-METHYLTHIOADENOSINE/S-ADENOSYLHOMOCYSTEINE NUCLEOSIDASE"/>
    <property type="match status" value="1"/>
</dbReference>
<dbReference type="STRING" id="511.UZ73_13290"/>
<dbReference type="PANTHER" id="PTHR46832:SF1">
    <property type="entry name" value="5'-METHYLTHIOADENOSINE_S-ADENOSYLHOMOCYSTEINE NUCLEOSIDASE"/>
    <property type="match status" value="1"/>
</dbReference>
<dbReference type="Pfam" id="PF01048">
    <property type="entry name" value="PNP_UDP_1"/>
    <property type="match status" value="1"/>
</dbReference>
<dbReference type="EC" id="3.2.2.9" evidence="2"/>
<evidence type="ECO:0000256" key="2">
    <source>
        <dbReference type="ARBA" id="ARBA00011974"/>
    </source>
</evidence>
<dbReference type="EMBL" id="QEXO01000003">
    <property type="protein sequence ID" value="PWE13813.1"/>
    <property type="molecule type" value="Genomic_DNA"/>
</dbReference>
<evidence type="ECO:0000256" key="1">
    <source>
        <dbReference type="ARBA" id="ARBA00004945"/>
    </source>
</evidence>
<reference evidence="7 8" key="1">
    <citation type="submission" date="2018-05" db="EMBL/GenBank/DDBJ databases">
        <title>Genome Sequence of an Efficient Indole-Degrading Bacterium, Alcaligenes sp.YBY.</title>
        <authorList>
            <person name="Yang B."/>
        </authorList>
    </citation>
    <scope>NUCLEOTIDE SEQUENCE [LARGE SCALE GENOMIC DNA]</scope>
    <source>
        <strain evidence="7 8">YBY</strain>
    </source>
</reference>
<dbReference type="Gene3D" id="3.40.50.1580">
    <property type="entry name" value="Nucleoside phosphorylase domain"/>
    <property type="match status" value="1"/>
</dbReference>
<evidence type="ECO:0000313" key="7">
    <source>
        <dbReference type="EMBL" id="PWE13813.1"/>
    </source>
</evidence>